<keyword evidence="6" id="KW-0500">Molybdenum</keyword>
<comment type="cofactor">
    <cofactor evidence="6">
        <name>Mg(2+)</name>
        <dbReference type="ChEBI" id="CHEBI:18420"/>
    </cofactor>
</comment>
<gene>
    <name evidence="8" type="ORF">GR303_13515</name>
</gene>
<dbReference type="PROSITE" id="PS01079">
    <property type="entry name" value="MOCF_BIOSYNTHESIS_2"/>
    <property type="match status" value="1"/>
</dbReference>
<protein>
    <recommendedName>
        <fullName evidence="6">Molybdopterin molybdenumtransferase</fullName>
        <ecNumber evidence="6">2.10.1.1</ecNumber>
    </recommendedName>
</protein>
<dbReference type="InterPro" id="IPR005110">
    <property type="entry name" value="MoeA_linker/N"/>
</dbReference>
<evidence type="ECO:0000259" key="7">
    <source>
        <dbReference type="SMART" id="SM00852"/>
    </source>
</evidence>
<dbReference type="PANTHER" id="PTHR10192">
    <property type="entry name" value="MOLYBDOPTERIN BIOSYNTHESIS PROTEIN"/>
    <property type="match status" value="1"/>
</dbReference>
<dbReference type="InterPro" id="IPR001453">
    <property type="entry name" value="MoaB/Mog_dom"/>
</dbReference>
<dbReference type="InterPro" id="IPR036688">
    <property type="entry name" value="MoeA_C_domain_IV_sf"/>
</dbReference>
<dbReference type="EC" id="2.10.1.1" evidence="6"/>
<keyword evidence="6" id="KW-0808">Transferase</keyword>
<dbReference type="CDD" id="cd00887">
    <property type="entry name" value="MoeA"/>
    <property type="match status" value="1"/>
</dbReference>
<comment type="function">
    <text evidence="1 6">Catalyzes the insertion of molybdate into adenylated molybdopterin with the concomitant release of AMP.</text>
</comment>
<evidence type="ECO:0000256" key="6">
    <source>
        <dbReference type="RuleBase" id="RU365090"/>
    </source>
</evidence>
<keyword evidence="9" id="KW-1185">Reference proteome</keyword>
<evidence type="ECO:0000256" key="1">
    <source>
        <dbReference type="ARBA" id="ARBA00002901"/>
    </source>
</evidence>
<keyword evidence="6" id="KW-0479">Metal-binding</keyword>
<dbReference type="Gene3D" id="3.90.105.10">
    <property type="entry name" value="Molybdopterin biosynthesis moea protein, domain 2"/>
    <property type="match status" value="1"/>
</dbReference>
<dbReference type="NCBIfam" id="NF045515">
    <property type="entry name" value="Glp_gephyrin"/>
    <property type="match status" value="1"/>
</dbReference>
<keyword evidence="4 6" id="KW-0501">Molybdenum cofactor biosynthesis</keyword>
<dbReference type="InterPro" id="IPR038987">
    <property type="entry name" value="MoeA-like"/>
</dbReference>
<dbReference type="PANTHER" id="PTHR10192:SF5">
    <property type="entry name" value="GEPHYRIN"/>
    <property type="match status" value="1"/>
</dbReference>
<evidence type="ECO:0000313" key="9">
    <source>
        <dbReference type="Proteomes" id="UP000818323"/>
    </source>
</evidence>
<comment type="similarity">
    <text evidence="3 6">Belongs to the MoeA family.</text>
</comment>
<dbReference type="Pfam" id="PF00994">
    <property type="entry name" value="MoCF_biosynth"/>
    <property type="match status" value="1"/>
</dbReference>
<organism evidence="8 9">
    <name type="scientific">Microvirga arsenatis</name>
    <dbReference type="NCBI Taxonomy" id="2692265"/>
    <lineage>
        <taxon>Bacteria</taxon>
        <taxon>Pseudomonadati</taxon>
        <taxon>Pseudomonadota</taxon>
        <taxon>Alphaproteobacteria</taxon>
        <taxon>Hyphomicrobiales</taxon>
        <taxon>Methylobacteriaceae</taxon>
        <taxon>Microvirga</taxon>
    </lineage>
</organism>
<dbReference type="Proteomes" id="UP000818323">
    <property type="component" value="Unassembled WGS sequence"/>
</dbReference>
<name>A0ABW9YY93_9HYPH</name>
<dbReference type="InterPro" id="IPR036425">
    <property type="entry name" value="MoaB/Mog-like_dom_sf"/>
</dbReference>
<feature type="domain" description="MoaB/Mog" evidence="7">
    <location>
        <begin position="183"/>
        <end position="321"/>
    </location>
</feature>
<sequence length="411" mass="43068">MDTCSHEGLTSIEEACARAAAYASPLQGHEELPIVAAVGRTLALTVRSVLPLPPFDQSAMDGYAVAAGDGLVSGISLKVAGRMAAGDEERPLPPGSALRILTGAKIPRGVDAVVMQENVIRDGNRIVLTRMVRPGDNIRRRGEDVTPGEVLLQPGERIDARHVALLAAQGQTFVPVRRKVRIGVVSTGSELRAQGESLPEASLFDSNRPMIMALALQAGADVVDAGIIRDDPRLIAQTLRDLASRCDLILTTGGVSVGDEDHSLAALIEAGGRGEALKIALKPGKPAVVGTIGASIYLGLPGNPVAALVSWLLLGHAVMAALEGRSPKPSSGMHLPLAHVFERRLGRTEFAPARILSTGSGLAVEILGRGGSARLKPLAMADGLVRIEPLHAPVREGDMVLFHPFRDGFSV</sequence>
<dbReference type="SUPFAM" id="SSF63867">
    <property type="entry name" value="MoeA C-terminal domain-like"/>
    <property type="match status" value="1"/>
</dbReference>
<dbReference type="Gene3D" id="2.170.190.11">
    <property type="entry name" value="Molybdopterin biosynthesis moea protein, domain 3"/>
    <property type="match status" value="1"/>
</dbReference>
<evidence type="ECO:0000313" key="8">
    <source>
        <dbReference type="EMBL" id="NBJ25373.1"/>
    </source>
</evidence>
<evidence type="ECO:0000256" key="3">
    <source>
        <dbReference type="ARBA" id="ARBA00010763"/>
    </source>
</evidence>
<proteinExistence type="inferred from homology"/>
<evidence type="ECO:0000256" key="4">
    <source>
        <dbReference type="ARBA" id="ARBA00023150"/>
    </source>
</evidence>
<dbReference type="Pfam" id="PF03454">
    <property type="entry name" value="MoeA_C"/>
    <property type="match status" value="1"/>
</dbReference>
<dbReference type="InterPro" id="IPR005111">
    <property type="entry name" value="MoeA_C_domain_IV"/>
</dbReference>
<evidence type="ECO:0000256" key="5">
    <source>
        <dbReference type="ARBA" id="ARBA00047317"/>
    </source>
</evidence>
<reference evidence="8 9" key="1">
    <citation type="submission" date="2020-01" db="EMBL/GenBank/DDBJ databases">
        <title>Microvirga sp. nov., an arsenate reduction bacterium isolated from Tibet hotspring sediments.</title>
        <authorList>
            <person name="Yuan C.-G."/>
        </authorList>
    </citation>
    <scope>NUCLEOTIDE SEQUENCE [LARGE SCALE GENOMIC DNA]</scope>
    <source>
        <strain evidence="8 9">SYSU G3D203</strain>
    </source>
</reference>
<dbReference type="SUPFAM" id="SSF53218">
    <property type="entry name" value="Molybdenum cofactor biosynthesis proteins"/>
    <property type="match status" value="1"/>
</dbReference>
<comment type="caution">
    <text evidence="8">The sequence shown here is derived from an EMBL/GenBank/DDBJ whole genome shotgun (WGS) entry which is preliminary data.</text>
</comment>
<evidence type="ECO:0000256" key="2">
    <source>
        <dbReference type="ARBA" id="ARBA00005046"/>
    </source>
</evidence>
<dbReference type="NCBIfam" id="TIGR00177">
    <property type="entry name" value="molyb_syn"/>
    <property type="match status" value="1"/>
</dbReference>
<dbReference type="InterPro" id="IPR008284">
    <property type="entry name" value="MoCF_biosynth_CS"/>
</dbReference>
<dbReference type="InterPro" id="IPR036135">
    <property type="entry name" value="MoeA_linker/N_sf"/>
</dbReference>
<dbReference type="Gene3D" id="2.40.340.10">
    <property type="entry name" value="MoeA, C-terminal, domain IV"/>
    <property type="match status" value="1"/>
</dbReference>
<dbReference type="Pfam" id="PF03453">
    <property type="entry name" value="MoeA_N"/>
    <property type="match status" value="1"/>
</dbReference>
<comment type="catalytic activity">
    <reaction evidence="5">
        <text>adenylyl-molybdopterin + molybdate = Mo-molybdopterin + AMP + H(+)</text>
        <dbReference type="Rhea" id="RHEA:35047"/>
        <dbReference type="ChEBI" id="CHEBI:15378"/>
        <dbReference type="ChEBI" id="CHEBI:36264"/>
        <dbReference type="ChEBI" id="CHEBI:62727"/>
        <dbReference type="ChEBI" id="CHEBI:71302"/>
        <dbReference type="ChEBI" id="CHEBI:456215"/>
        <dbReference type="EC" id="2.10.1.1"/>
    </reaction>
</comment>
<keyword evidence="6" id="KW-0460">Magnesium</keyword>
<dbReference type="SMART" id="SM00852">
    <property type="entry name" value="MoCF_biosynth"/>
    <property type="match status" value="1"/>
</dbReference>
<comment type="pathway">
    <text evidence="2 6">Cofactor biosynthesis; molybdopterin biosynthesis.</text>
</comment>
<accession>A0ABW9YY93</accession>
<dbReference type="SUPFAM" id="SSF63882">
    <property type="entry name" value="MoeA N-terminal region -like"/>
    <property type="match status" value="1"/>
</dbReference>
<dbReference type="Gene3D" id="3.40.980.10">
    <property type="entry name" value="MoaB/Mog-like domain"/>
    <property type="match status" value="1"/>
</dbReference>
<dbReference type="EMBL" id="JAAAXJ010000006">
    <property type="protein sequence ID" value="NBJ25373.1"/>
    <property type="molecule type" value="Genomic_DNA"/>
</dbReference>